<organism evidence="5 6">
    <name type="scientific">Rubellimicrobium mesophilum DSM 19309</name>
    <dbReference type="NCBI Taxonomy" id="442562"/>
    <lineage>
        <taxon>Bacteria</taxon>
        <taxon>Pseudomonadati</taxon>
        <taxon>Pseudomonadota</taxon>
        <taxon>Alphaproteobacteria</taxon>
        <taxon>Rhodobacterales</taxon>
        <taxon>Roseobacteraceae</taxon>
        <taxon>Rubellimicrobium</taxon>
    </lineage>
</organism>
<gene>
    <name evidence="5" type="ORF">Rumeso_02695</name>
</gene>
<dbReference type="InterPro" id="IPR023198">
    <property type="entry name" value="PGP-like_dom2"/>
</dbReference>
<dbReference type="InterPro" id="IPR041492">
    <property type="entry name" value="HAD_2"/>
</dbReference>
<dbReference type="GO" id="GO:0005829">
    <property type="term" value="C:cytosol"/>
    <property type="evidence" value="ECO:0007669"/>
    <property type="project" value="TreeGrafter"/>
</dbReference>
<dbReference type="GO" id="GO:0008967">
    <property type="term" value="F:phosphoglycolate phosphatase activity"/>
    <property type="evidence" value="ECO:0007669"/>
    <property type="project" value="UniProtKB-EC"/>
</dbReference>
<dbReference type="Gene3D" id="3.40.50.1000">
    <property type="entry name" value="HAD superfamily/HAD-like"/>
    <property type="match status" value="1"/>
</dbReference>
<dbReference type="InterPro" id="IPR006439">
    <property type="entry name" value="HAD-SF_hydro_IA"/>
</dbReference>
<dbReference type="InterPro" id="IPR050155">
    <property type="entry name" value="HAD-like_hydrolase_sf"/>
</dbReference>
<name>A0A017HMZ6_9RHOB</name>
<dbReference type="HOGENOM" id="CLU_045011_19_1_5"/>
<comment type="catalytic activity">
    <reaction evidence="1">
        <text>2-phosphoglycolate + H2O = glycolate + phosphate</text>
        <dbReference type="Rhea" id="RHEA:14369"/>
        <dbReference type="ChEBI" id="CHEBI:15377"/>
        <dbReference type="ChEBI" id="CHEBI:29805"/>
        <dbReference type="ChEBI" id="CHEBI:43474"/>
        <dbReference type="ChEBI" id="CHEBI:58033"/>
        <dbReference type="EC" id="3.1.3.18"/>
    </reaction>
</comment>
<sequence>MSHGPRTVIFDLDGTLADTSGDLLAAANGCFRELGLGDLLDAKDAGVALRGGKAMLSLGFQRSGTHGAEEVERQYPLLLKRYEEAICERTVLYPGAVEALERLRAEGYRTGICTNKPEGLSEILLEKLGVRGLFDSLVGADTLAVRKPDPLAFTTAVERAGGAAGRACLVGDSDTDHRTARAAGVPSILVAFGPSGEDMAVLGPEVLLDSFEELPGVVERLGL</sequence>
<dbReference type="RefSeq" id="WP_037281395.1">
    <property type="nucleotide sequence ID" value="NZ_KK088585.1"/>
</dbReference>
<dbReference type="PRINTS" id="PR00413">
    <property type="entry name" value="HADHALOGNASE"/>
</dbReference>
<comment type="caution">
    <text evidence="5">The sequence shown here is derived from an EMBL/GenBank/DDBJ whole genome shotgun (WGS) entry which is preliminary data.</text>
</comment>
<dbReference type="SFLD" id="SFLDS00003">
    <property type="entry name" value="Haloacid_Dehalogenase"/>
    <property type="match status" value="1"/>
</dbReference>
<dbReference type="OrthoDB" id="9793014at2"/>
<evidence type="ECO:0000313" key="6">
    <source>
        <dbReference type="Proteomes" id="UP000019666"/>
    </source>
</evidence>
<dbReference type="SUPFAM" id="SSF56784">
    <property type="entry name" value="HAD-like"/>
    <property type="match status" value="1"/>
</dbReference>
<keyword evidence="6" id="KW-1185">Reference proteome</keyword>
<reference evidence="5 6" key="1">
    <citation type="submission" date="2013-02" db="EMBL/GenBank/DDBJ databases">
        <authorList>
            <person name="Fiebig A."/>
            <person name="Goeker M."/>
            <person name="Klenk H.-P.P."/>
        </authorList>
    </citation>
    <scope>NUCLEOTIDE SEQUENCE [LARGE SCALE GENOMIC DNA]</scope>
    <source>
        <strain evidence="5 6">DSM 19309</strain>
    </source>
</reference>
<keyword evidence="5" id="KW-0378">Hydrolase</keyword>
<dbReference type="EC" id="3.1.3.18" evidence="4"/>
<dbReference type="Gene3D" id="1.10.150.240">
    <property type="entry name" value="Putative phosphatase, domain 2"/>
    <property type="match status" value="1"/>
</dbReference>
<dbReference type="NCBIfam" id="TIGR01549">
    <property type="entry name" value="HAD-SF-IA-v1"/>
    <property type="match status" value="1"/>
</dbReference>
<evidence type="ECO:0000256" key="3">
    <source>
        <dbReference type="ARBA" id="ARBA00006171"/>
    </source>
</evidence>
<dbReference type="NCBIfam" id="TIGR01509">
    <property type="entry name" value="HAD-SF-IA-v3"/>
    <property type="match status" value="1"/>
</dbReference>
<dbReference type="GO" id="GO:0006281">
    <property type="term" value="P:DNA repair"/>
    <property type="evidence" value="ECO:0007669"/>
    <property type="project" value="TreeGrafter"/>
</dbReference>
<evidence type="ECO:0000256" key="1">
    <source>
        <dbReference type="ARBA" id="ARBA00000830"/>
    </source>
</evidence>
<evidence type="ECO:0000256" key="4">
    <source>
        <dbReference type="ARBA" id="ARBA00013078"/>
    </source>
</evidence>
<dbReference type="PANTHER" id="PTHR43434">
    <property type="entry name" value="PHOSPHOGLYCOLATE PHOSPHATASE"/>
    <property type="match status" value="1"/>
</dbReference>
<dbReference type="Pfam" id="PF13419">
    <property type="entry name" value="HAD_2"/>
    <property type="match status" value="1"/>
</dbReference>
<protein>
    <recommendedName>
        <fullName evidence="4">phosphoglycolate phosphatase</fullName>
        <ecNumber evidence="4">3.1.3.18</ecNumber>
    </recommendedName>
</protein>
<dbReference type="PATRIC" id="fig|442562.3.peg.2650"/>
<dbReference type="EMBL" id="AOSK01000067">
    <property type="protein sequence ID" value="EYD75751.1"/>
    <property type="molecule type" value="Genomic_DNA"/>
</dbReference>
<dbReference type="STRING" id="442562.Rumeso_02695"/>
<dbReference type="AlphaFoldDB" id="A0A017HMZ6"/>
<evidence type="ECO:0000256" key="2">
    <source>
        <dbReference type="ARBA" id="ARBA00004818"/>
    </source>
</evidence>
<dbReference type="SFLD" id="SFLDG01129">
    <property type="entry name" value="C1.5:_HAD__Beta-PGM__Phosphata"/>
    <property type="match status" value="1"/>
</dbReference>
<dbReference type="PANTHER" id="PTHR43434:SF1">
    <property type="entry name" value="PHOSPHOGLYCOLATE PHOSPHATASE"/>
    <property type="match status" value="1"/>
</dbReference>
<comment type="similarity">
    <text evidence="3">Belongs to the HAD-like hydrolase superfamily. CbbY/CbbZ/Gph/YieH family.</text>
</comment>
<accession>A0A017HMZ6</accession>
<dbReference type="SFLD" id="SFLDG01135">
    <property type="entry name" value="C1.5.6:_HAD__Beta-PGM__Phospha"/>
    <property type="match status" value="1"/>
</dbReference>
<dbReference type="InterPro" id="IPR036412">
    <property type="entry name" value="HAD-like_sf"/>
</dbReference>
<evidence type="ECO:0000313" key="5">
    <source>
        <dbReference type="EMBL" id="EYD75751.1"/>
    </source>
</evidence>
<comment type="pathway">
    <text evidence="2">Organic acid metabolism; glycolate biosynthesis; glycolate from 2-phosphoglycolate: step 1/1.</text>
</comment>
<dbReference type="InterPro" id="IPR023214">
    <property type="entry name" value="HAD_sf"/>
</dbReference>
<dbReference type="Proteomes" id="UP000019666">
    <property type="component" value="Unassembled WGS sequence"/>
</dbReference>
<proteinExistence type="inferred from homology"/>